<keyword evidence="2" id="KW-1185">Reference proteome</keyword>
<dbReference type="EMBL" id="JAHQIW010003251">
    <property type="protein sequence ID" value="KAJ1357848.1"/>
    <property type="molecule type" value="Genomic_DNA"/>
</dbReference>
<organism evidence="1 2">
    <name type="scientific">Parelaphostrongylus tenuis</name>
    <name type="common">Meningeal worm</name>
    <dbReference type="NCBI Taxonomy" id="148309"/>
    <lineage>
        <taxon>Eukaryota</taxon>
        <taxon>Metazoa</taxon>
        <taxon>Ecdysozoa</taxon>
        <taxon>Nematoda</taxon>
        <taxon>Chromadorea</taxon>
        <taxon>Rhabditida</taxon>
        <taxon>Rhabditina</taxon>
        <taxon>Rhabditomorpha</taxon>
        <taxon>Strongyloidea</taxon>
        <taxon>Metastrongylidae</taxon>
        <taxon>Parelaphostrongylus</taxon>
    </lineage>
</organism>
<comment type="caution">
    <text evidence="1">The sequence shown here is derived from an EMBL/GenBank/DDBJ whole genome shotgun (WGS) entry which is preliminary data.</text>
</comment>
<proteinExistence type="predicted"/>
<accession>A0AAD5MJH4</accession>
<name>A0AAD5MJH4_PARTN</name>
<evidence type="ECO:0000313" key="2">
    <source>
        <dbReference type="Proteomes" id="UP001196413"/>
    </source>
</evidence>
<dbReference type="Proteomes" id="UP001196413">
    <property type="component" value="Unassembled WGS sequence"/>
</dbReference>
<evidence type="ECO:0000313" key="1">
    <source>
        <dbReference type="EMBL" id="KAJ1357848.1"/>
    </source>
</evidence>
<protein>
    <submittedName>
        <fullName evidence="1">Uncharacterized protein</fullName>
    </submittedName>
</protein>
<dbReference type="AlphaFoldDB" id="A0AAD5MJH4"/>
<reference evidence="1" key="1">
    <citation type="submission" date="2021-06" db="EMBL/GenBank/DDBJ databases">
        <title>Parelaphostrongylus tenuis whole genome reference sequence.</title>
        <authorList>
            <person name="Garwood T.J."/>
            <person name="Larsen P.A."/>
            <person name="Fountain-Jones N.M."/>
            <person name="Garbe J.R."/>
            <person name="Macchietto M.G."/>
            <person name="Kania S.A."/>
            <person name="Gerhold R.W."/>
            <person name="Richards J.E."/>
            <person name="Wolf T.M."/>
        </authorList>
    </citation>
    <scope>NUCLEOTIDE SEQUENCE</scope>
    <source>
        <strain evidence="1">MNPRO001-30</strain>
        <tissue evidence="1">Meninges</tissue>
    </source>
</reference>
<sequence>MRQKAQETRYQRVERLKRQNKLQLRIYKIVRAQFLDKKMLEKLLPKARQMIPLIATCTVLIDGSLIHANLGLNLTDFYFYKSNWLNACNQAGGKYMRDLGVLFYN</sequence>
<gene>
    <name evidence="1" type="ORF">KIN20_016105</name>
</gene>